<dbReference type="AlphaFoldDB" id="E9I9C9"/>
<dbReference type="PANTHER" id="PTHR43798:SF14">
    <property type="entry name" value="SERINE HYDROLASE-LIKE PROTEIN DDB_G0286239"/>
    <property type="match status" value="1"/>
</dbReference>
<proteinExistence type="inferred from homology"/>
<reference evidence="4" key="1">
    <citation type="journal article" date="2011" name="Proc. Natl. Acad. Sci. U.S.A.">
        <title>The genome of the fire ant Solenopsis invicta.</title>
        <authorList>
            <person name="Wurm Y."/>
            <person name="Wang J."/>
            <person name="Riba-Grognuz O."/>
            <person name="Corona M."/>
            <person name="Nygaard S."/>
            <person name="Hunt B.G."/>
            <person name="Ingram K.K."/>
            <person name="Falquet L."/>
            <person name="Nipitwattanaphon M."/>
            <person name="Gotzek D."/>
            <person name="Dijkstra M.B."/>
            <person name="Oettler J."/>
            <person name="Comtesse F."/>
            <person name="Shih C.J."/>
            <person name="Wu W.J."/>
            <person name="Yang C.C."/>
            <person name="Thomas J."/>
            <person name="Beaudoing E."/>
            <person name="Pradervand S."/>
            <person name="Flegel V."/>
            <person name="Cook E.D."/>
            <person name="Fabbretti R."/>
            <person name="Stockinger H."/>
            <person name="Long L."/>
            <person name="Farmerie W.G."/>
            <person name="Oakey J."/>
            <person name="Boomsma J.J."/>
            <person name="Pamilo P."/>
            <person name="Yi S.V."/>
            <person name="Heinze J."/>
            <person name="Goodisman M.A."/>
            <person name="Farinelli L."/>
            <person name="Harshman K."/>
            <person name="Hulo N."/>
            <person name="Cerutti L."/>
            <person name="Xenarios I."/>
            <person name="Shoemaker D."/>
            <person name="Keller L."/>
        </authorList>
    </citation>
    <scope>NUCLEOTIDE SEQUENCE [LARGE SCALE GENOMIC DNA]</scope>
</reference>
<accession>E9I9C9</accession>
<dbReference type="InterPro" id="IPR029058">
    <property type="entry name" value="AB_hydrolase_fold"/>
</dbReference>
<dbReference type="Gene3D" id="3.40.50.1820">
    <property type="entry name" value="alpha/beta hydrolase"/>
    <property type="match status" value="1"/>
</dbReference>
<feature type="domain" description="AB hydrolase-1" evidence="3">
    <location>
        <begin position="81"/>
        <end position="217"/>
    </location>
</feature>
<evidence type="ECO:0000256" key="1">
    <source>
        <dbReference type="ARBA" id="ARBA00008645"/>
    </source>
</evidence>
<dbReference type="Pfam" id="PF00561">
    <property type="entry name" value="Abhydrolase_1"/>
    <property type="match status" value="1"/>
</dbReference>
<evidence type="ECO:0000313" key="4">
    <source>
        <dbReference type="EMBL" id="EFZ22822.1"/>
    </source>
</evidence>
<organism>
    <name type="scientific">Solenopsis invicta</name>
    <name type="common">Red imported fire ant</name>
    <name type="synonym">Solenopsis wagneri</name>
    <dbReference type="NCBI Taxonomy" id="13686"/>
    <lineage>
        <taxon>Eukaryota</taxon>
        <taxon>Metazoa</taxon>
        <taxon>Ecdysozoa</taxon>
        <taxon>Arthropoda</taxon>
        <taxon>Hexapoda</taxon>
        <taxon>Insecta</taxon>
        <taxon>Pterygota</taxon>
        <taxon>Neoptera</taxon>
        <taxon>Endopterygota</taxon>
        <taxon>Hymenoptera</taxon>
        <taxon>Apocrita</taxon>
        <taxon>Aculeata</taxon>
        <taxon>Formicoidea</taxon>
        <taxon>Formicidae</taxon>
        <taxon>Myrmicinae</taxon>
        <taxon>Solenopsis</taxon>
    </lineage>
</organism>
<sequence length="348" mass="40119">MFTQRFITYGLRTDSYTKLVKALYSKSIQHEVKEIEISVPWGKVAGTYTFSINKCDRITKQKSYFFFFILGKLWGSQNKQPILAVHGWQDNAASFDNIAPLIMKHTPVLAIDLPGHGLSSWIPPGFMYSELIYLLLIQRIKNHFGWEKIKVLGHSLNAMTLYWYGACFPKELQYIIALDVFKFASMDPIAHITMFANALKAFLKVEQSTFQSNYKTQSEIIKKAKESGFPVLDDLSYIILMTRGTTRKEDGTYVINRDPRLRVTPMHSVFSQDQLEAYANLIKCPYLIIKGDENFYPEKKENFYRALEILKAANDKVQFETISATHHLHLTHAENTAAIIIPFLEKYD</sequence>
<name>E9I9C9_SOLIN</name>
<dbReference type="EMBL" id="GL761780">
    <property type="protein sequence ID" value="EFZ22822.1"/>
    <property type="molecule type" value="Genomic_DNA"/>
</dbReference>
<dbReference type="InterPro" id="IPR000073">
    <property type="entry name" value="AB_hydrolase_1"/>
</dbReference>
<evidence type="ECO:0000256" key="2">
    <source>
        <dbReference type="ARBA" id="ARBA00022801"/>
    </source>
</evidence>
<dbReference type="GO" id="GO:0016787">
    <property type="term" value="F:hydrolase activity"/>
    <property type="evidence" value="ECO:0007669"/>
    <property type="project" value="UniProtKB-KW"/>
</dbReference>
<feature type="non-terminal residue" evidence="4">
    <location>
        <position position="348"/>
    </location>
</feature>
<gene>
    <name evidence="4" type="ORF">SINV_08148</name>
</gene>
<dbReference type="SUPFAM" id="SSF53474">
    <property type="entry name" value="alpha/beta-Hydrolases"/>
    <property type="match status" value="1"/>
</dbReference>
<dbReference type="HOGENOM" id="CLU_020336_8_1_1"/>
<keyword evidence="2" id="KW-0378">Hydrolase</keyword>
<dbReference type="PANTHER" id="PTHR43798">
    <property type="entry name" value="MONOACYLGLYCEROL LIPASE"/>
    <property type="match status" value="1"/>
</dbReference>
<dbReference type="OMA" id="HGLVWSH"/>
<protein>
    <recommendedName>
        <fullName evidence="3">AB hydrolase-1 domain-containing protein</fullName>
    </recommendedName>
</protein>
<comment type="similarity">
    <text evidence="1">Belongs to the AB hydrolase superfamily.</text>
</comment>
<dbReference type="InterPro" id="IPR050266">
    <property type="entry name" value="AB_hydrolase_sf"/>
</dbReference>
<evidence type="ECO:0000259" key="3">
    <source>
        <dbReference type="Pfam" id="PF00561"/>
    </source>
</evidence>
<dbReference type="GO" id="GO:0016020">
    <property type="term" value="C:membrane"/>
    <property type="evidence" value="ECO:0007669"/>
    <property type="project" value="TreeGrafter"/>
</dbReference>